<dbReference type="GO" id="GO:0005829">
    <property type="term" value="C:cytosol"/>
    <property type="evidence" value="ECO:0007669"/>
    <property type="project" value="TreeGrafter"/>
</dbReference>
<evidence type="ECO:0000256" key="2">
    <source>
        <dbReference type="ARBA" id="ARBA00022845"/>
    </source>
</evidence>
<dbReference type="PANTHER" id="PTHR34984:SF1">
    <property type="entry name" value="CARBON STORAGE REGULATOR"/>
    <property type="match status" value="1"/>
</dbReference>
<evidence type="ECO:0000256" key="5">
    <source>
        <dbReference type="SAM" id="MobiDB-lite"/>
    </source>
</evidence>
<dbReference type="KEGG" id="mri:Mal4_27300"/>
<comment type="similarity">
    <text evidence="4">Belongs to the CsrA/RsmA family.</text>
</comment>
<evidence type="ECO:0000256" key="4">
    <source>
        <dbReference type="HAMAP-Rule" id="MF_00167"/>
    </source>
</evidence>
<comment type="subcellular location">
    <subcellularLocation>
        <location evidence="4">Cytoplasm</location>
    </subcellularLocation>
</comment>
<dbReference type="GO" id="GO:0006109">
    <property type="term" value="P:regulation of carbohydrate metabolic process"/>
    <property type="evidence" value="ECO:0007669"/>
    <property type="project" value="InterPro"/>
</dbReference>
<dbReference type="GO" id="GO:0044781">
    <property type="term" value="P:bacterial-type flagellum organization"/>
    <property type="evidence" value="ECO:0007669"/>
    <property type="project" value="UniProtKB-KW"/>
</dbReference>
<keyword evidence="1 4" id="KW-0963">Cytoplasm</keyword>
<dbReference type="GO" id="GO:0045947">
    <property type="term" value="P:negative regulation of translational initiation"/>
    <property type="evidence" value="ECO:0007669"/>
    <property type="project" value="UniProtKB-UniRule"/>
</dbReference>
<comment type="function">
    <text evidence="4">A translational regulator that binds mRNA to regulate translation initiation and/or mRNA stability. Usually binds in the 5'-UTR at or near the Shine-Dalgarno sequence preventing ribosome-binding, thus repressing translation. Its main target seems to be the major flagellin gene, while its function is anatagonized by FliW.</text>
</comment>
<dbReference type="HAMAP" id="MF_00167">
    <property type="entry name" value="CsrA"/>
    <property type="match status" value="1"/>
</dbReference>
<protein>
    <recommendedName>
        <fullName evidence="4">Translational regulator CsrA</fullName>
    </recommendedName>
</protein>
<gene>
    <name evidence="4" type="primary">csrA</name>
    <name evidence="6" type="ORF">Mal4_27300</name>
</gene>
<dbReference type="EMBL" id="CP036275">
    <property type="protein sequence ID" value="QDU38403.1"/>
    <property type="molecule type" value="Genomic_DNA"/>
</dbReference>
<proteinExistence type="inferred from homology"/>
<dbReference type="GO" id="GO:1902208">
    <property type="term" value="P:regulation of bacterial-type flagellum assembly"/>
    <property type="evidence" value="ECO:0007669"/>
    <property type="project" value="UniProtKB-UniRule"/>
</dbReference>
<organism evidence="6 7">
    <name type="scientific">Maioricimonas rarisocia</name>
    <dbReference type="NCBI Taxonomy" id="2528026"/>
    <lineage>
        <taxon>Bacteria</taxon>
        <taxon>Pseudomonadati</taxon>
        <taxon>Planctomycetota</taxon>
        <taxon>Planctomycetia</taxon>
        <taxon>Planctomycetales</taxon>
        <taxon>Planctomycetaceae</taxon>
        <taxon>Maioricimonas</taxon>
    </lineage>
</organism>
<keyword evidence="4" id="KW-1005">Bacterial flagellum biogenesis</keyword>
<dbReference type="OrthoDB" id="289081at2"/>
<feature type="region of interest" description="Disordered" evidence="5">
    <location>
        <begin position="54"/>
        <end position="82"/>
    </location>
</feature>
<evidence type="ECO:0000313" key="6">
    <source>
        <dbReference type="EMBL" id="QDU38403.1"/>
    </source>
</evidence>
<keyword evidence="3 4" id="KW-0694">RNA-binding</keyword>
<dbReference type="SUPFAM" id="SSF117130">
    <property type="entry name" value="CsrA-like"/>
    <property type="match status" value="1"/>
</dbReference>
<name>A0A517Z7E0_9PLAN</name>
<dbReference type="Gene3D" id="2.60.40.4380">
    <property type="entry name" value="Translational regulator CsrA"/>
    <property type="match status" value="1"/>
</dbReference>
<comment type="subunit">
    <text evidence="4">Homodimer; the beta-strands of each monomer intercalate to form a hydrophobic core, while the alpha-helices form wings that extend away from the core.</text>
</comment>
<dbReference type="AlphaFoldDB" id="A0A517Z7E0"/>
<dbReference type="GO" id="GO:0006402">
    <property type="term" value="P:mRNA catabolic process"/>
    <property type="evidence" value="ECO:0007669"/>
    <property type="project" value="InterPro"/>
</dbReference>
<dbReference type="RefSeq" id="WP_145369689.1">
    <property type="nucleotide sequence ID" value="NZ_CP036275.1"/>
</dbReference>
<dbReference type="Pfam" id="PF02599">
    <property type="entry name" value="CsrA"/>
    <property type="match status" value="1"/>
</dbReference>
<dbReference type="PANTHER" id="PTHR34984">
    <property type="entry name" value="CARBON STORAGE REGULATOR"/>
    <property type="match status" value="1"/>
</dbReference>
<dbReference type="InterPro" id="IPR003751">
    <property type="entry name" value="CsrA"/>
</dbReference>
<accession>A0A517Z7E0</accession>
<keyword evidence="4" id="KW-0678">Repressor</keyword>
<reference evidence="6 7" key="1">
    <citation type="submission" date="2019-02" db="EMBL/GenBank/DDBJ databases">
        <title>Deep-cultivation of Planctomycetes and their phenomic and genomic characterization uncovers novel biology.</title>
        <authorList>
            <person name="Wiegand S."/>
            <person name="Jogler M."/>
            <person name="Boedeker C."/>
            <person name="Pinto D."/>
            <person name="Vollmers J."/>
            <person name="Rivas-Marin E."/>
            <person name="Kohn T."/>
            <person name="Peeters S.H."/>
            <person name="Heuer A."/>
            <person name="Rast P."/>
            <person name="Oberbeckmann S."/>
            <person name="Bunk B."/>
            <person name="Jeske O."/>
            <person name="Meyerdierks A."/>
            <person name="Storesund J.E."/>
            <person name="Kallscheuer N."/>
            <person name="Luecker S."/>
            <person name="Lage O.M."/>
            <person name="Pohl T."/>
            <person name="Merkel B.J."/>
            <person name="Hornburger P."/>
            <person name="Mueller R.-W."/>
            <person name="Bruemmer F."/>
            <person name="Labrenz M."/>
            <person name="Spormann A.M."/>
            <person name="Op den Camp H."/>
            <person name="Overmann J."/>
            <person name="Amann R."/>
            <person name="Jetten M.S.M."/>
            <person name="Mascher T."/>
            <person name="Medema M.H."/>
            <person name="Devos D.P."/>
            <person name="Kaster A.-K."/>
            <person name="Ovreas L."/>
            <person name="Rohde M."/>
            <person name="Galperin M.Y."/>
            <person name="Jogler C."/>
        </authorList>
    </citation>
    <scope>NUCLEOTIDE SEQUENCE [LARGE SCALE GENOMIC DNA]</scope>
    <source>
        <strain evidence="6 7">Mal4</strain>
    </source>
</reference>
<dbReference type="GO" id="GO:0048027">
    <property type="term" value="F:mRNA 5'-UTR binding"/>
    <property type="evidence" value="ECO:0007669"/>
    <property type="project" value="UniProtKB-UniRule"/>
</dbReference>
<keyword evidence="7" id="KW-1185">Reference proteome</keyword>
<evidence type="ECO:0000256" key="3">
    <source>
        <dbReference type="ARBA" id="ARBA00022884"/>
    </source>
</evidence>
<keyword evidence="2 4" id="KW-0810">Translation regulation</keyword>
<evidence type="ECO:0000313" key="7">
    <source>
        <dbReference type="Proteomes" id="UP000320496"/>
    </source>
</evidence>
<dbReference type="InterPro" id="IPR036107">
    <property type="entry name" value="CsrA_sf"/>
</dbReference>
<evidence type="ECO:0000256" key="1">
    <source>
        <dbReference type="ARBA" id="ARBA00022490"/>
    </source>
</evidence>
<dbReference type="Proteomes" id="UP000320496">
    <property type="component" value="Chromosome"/>
</dbReference>
<sequence length="82" mass="8915">MLVLTRKIGEEILIDGEIVLKVSEIQGNRVKLCVEAPRSRRILRGEVAERSGAVPAAQPNAVSRRESRSDDAVSGSTFINAQ</sequence>